<accession>C7QB40</accession>
<dbReference type="RefSeq" id="WP_015796056.1">
    <property type="nucleotide sequence ID" value="NC_013131.1"/>
</dbReference>
<protein>
    <submittedName>
        <fullName evidence="1">Uncharacterized protein</fullName>
    </submittedName>
</protein>
<dbReference type="KEGG" id="cai:Caci_7506"/>
<dbReference type="InParanoid" id="C7QB40"/>
<dbReference type="OrthoDB" id="4076188at2"/>
<dbReference type="Proteomes" id="UP000000851">
    <property type="component" value="Chromosome"/>
</dbReference>
<gene>
    <name evidence="1" type="ordered locus">Caci_7506</name>
</gene>
<sequence length="223" mass="23942">MNAHLPCSDPVCRTVAGVPSSLLPLQLRVVVQPAGAPLGEDPFTADFHPDLVGAVVVKGRQDEPLVLTRHLAATWQVPAARLWDDALAALGVEPLDVRSFPLPGTRAEAYAVTGLGWPGAAHMFRLEQVLGRRLPLGALVMVTDHNSFVALPLESNATLGSASAFWELNERLGRRTPTPLTPLAPRLLWVRGWAVHDLGAGFVNGQFTADLPRELRAALAQLN</sequence>
<dbReference type="HOGENOM" id="CLU_1238364_0_0_11"/>
<proteinExistence type="predicted"/>
<reference evidence="1 2" key="1">
    <citation type="journal article" date="2009" name="Stand. Genomic Sci.">
        <title>Complete genome sequence of Catenulispora acidiphila type strain (ID 139908).</title>
        <authorList>
            <person name="Copeland A."/>
            <person name="Lapidus A."/>
            <person name="Glavina Del Rio T."/>
            <person name="Nolan M."/>
            <person name="Lucas S."/>
            <person name="Chen F."/>
            <person name="Tice H."/>
            <person name="Cheng J.F."/>
            <person name="Bruce D."/>
            <person name="Goodwin L."/>
            <person name="Pitluck S."/>
            <person name="Mikhailova N."/>
            <person name="Pati A."/>
            <person name="Ivanova N."/>
            <person name="Mavromatis K."/>
            <person name="Chen A."/>
            <person name="Palaniappan K."/>
            <person name="Chain P."/>
            <person name="Land M."/>
            <person name="Hauser L."/>
            <person name="Chang Y.J."/>
            <person name="Jeffries C.D."/>
            <person name="Chertkov O."/>
            <person name="Brettin T."/>
            <person name="Detter J.C."/>
            <person name="Han C."/>
            <person name="Ali Z."/>
            <person name="Tindall B.J."/>
            <person name="Goker M."/>
            <person name="Bristow J."/>
            <person name="Eisen J.A."/>
            <person name="Markowitz V."/>
            <person name="Hugenholtz P."/>
            <person name="Kyrpides N.C."/>
            <person name="Klenk H.P."/>
        </authorList>
    </citation>
    <scope>NUCLEOTIDE SEQUENCE [LARGE SCALE GENOMIC DNA]</scope>
    <source>
        <strain evidence="2">DSM 44928 / JCM 14897 / NBRC 102108 / NRRL B-24433 / ID139908</strain>
    </source>
</reference>
<evidence type="ECO:0000313" key="2">
    <source>
        <dbReference type="Proteomes" id="UP000000851"/>
    </source>
</evidence>
<dbReference type="EMBL" id="CP001700">
    <property type="protein sequence ID" value="ACU76331.1"/>
    <property type="molecule type" value="Genomic_DNA"/>
</dbReference>
<keyword evidence="2" id="KW-1185">Reference proteome</keyword>
<dbReference type="eggNOG" id="ENOG502ZTBU">
    <property type="taxonomic scope" value="Bacteria"/>
</dbReference>
<evidence type="ECO:0000313" key="1">
    <source>
        <dbReference type="EMBL" id="ACU76331.1"/>
    </source>
</evidence>
<organism evidence="1 2">
    <name type="scientific">Catenulispora acidiphila (strain DSM 44928 / JCM 14897 / NBRC 102108 / NRRL B-24433 / ID139908)</name>
    <dbReference type="NCBI Taxonomy" id="479433"/>
    <lineage>
        <taxon>Bacteria</taxon>
        <taxon>Bacillati</taxon>
        <taxon>Actinomycetota</taxon>
        <taxon>Actinomycetes</taxon>
        <taxon>Catenulisporales</taxon>
        <taxon>Catenulisporaceae</taxon>
        <taxon>Catenulispora</taxon>
    </lineage>
</organism>
<dbReference type="AlphaFoldDB" id="C7QB40"/>
<name>C7QB40_CATAD</name>